<dbReference type="PANTHER" id="PTHR43963">
    <property type="entry name" value="CARBONYL REDUCTASE 1-RELATED"/>
    <property type="match status" value="1"/>
</dbReference>
<dbReference type="PROSITE" id="PS00061">
    <property type="entry name" value="ADH_SHORT"/>
    <property type="match status" value="1"/>
</dbReference>
<keyword evidence="6" id="KW-1185">Reference proteome</keyword>
<comment type="caution">
    <text evidence="5">The sequence shown here is derived from an EMBL/GenBank/DDBJ whole genome shotgun (WGS) entry which is preliminary data.</text>
</comment>
<evidence type="ECO:0000313" key="6">
    <source>
        <dbReference type="Proteomes" id="UP000070133"/>
    </source>
</evidence>
<dbReference type="PRINTS" id="PR00081">
    <property type="entry name" value="GDHRDH"/>
</dbReference>
<reference evidence="5 6" key="1">
    <citation type="submission" date="2015-07" db="EMBL/GenBank/DDBJ databases">
        <title>Comparative genomics of the Sigatoka disease complex on banana suggests a link between parallel evolutionary changes in Pseudocercospora fijiensis and Pseudocercospora eumusae and increased virulence on the banana host.</title>
        <authorList>
            <person name="Chang T.-C."/>
            <person name="Salvucci A."/>
            <person name="Crous P.W."/>
            <person name="Stergiopoulos I."/>
        </authorList>
    </citation>
    <scope>NUCLEOTIDE SEQUENCE [LARGE SCALE GENOMIC DNA]</scope>
    <source>
        <strain evidence="5 6">CBS 114824</strain>
    </source>
</reference>
<gene>
    <name evidence="5" type="ORF">AC578_5019</name>
</gene>
<dbReference type="Gene3D" id="3.40.50.720">
    <property type="entry name" value="NAD(P)-binding Rossmann-like Domain"/>
    <property type="match status" value="1"/>
</dbReference>
<accession>A0A139H676</accession>
<dbReference type="Pfam" id="PF00106">
    <property type="entry name" value="adh_short"/>
    <property type="match status" value="2"/>
</dbReference>
<dbReference type="SUPFAM" id="SSF51735">
    <property type="entry name" value="NAD(P)-binding Rossmann-fold domains"/>
    <property type="match status" value="1"/>
</dbReference>
<comment type="similarity">
    <text evidence="1 4">Belongs to the short-chain dehydrogenases/reductases (SDR) family.</text>
</comment>
<evidence type="ECO:0008006" key="7">
    <source>
        <dbReference type="Google" id="ProtNLM"/>
    </source>
</evidence>
<dbReference type="PRINTS" id="PR00080">
    <property type="entry name" value="SDRFAMILY"/>
</dbReference>
<sequence>MTIFTMALQSRVAAVTGANKGIGLAIVRNLALEYPKSPFKSGPFLIYLTARSPERGAEAVNTLNHDPELKEAKVLSQDGGDTTITYHALDISQTKSVQDFRDFLHEKHPDGIDILINNAGIAQQGFDATVVKETLQTNYYGTLEASQSLLPLIREGGRLVNVSSMAGKLNKYSDEITKAFLDASRKEPQTGIPEVTALMQTFQRVVDAGQEKEAGFPSMAYATSKAGVTAFTKSLAMDKDAKSKNILINACCPGYVKTDMTRGGGRKSADEGAKTPVMLALHDLGGTTGEYWQHEEIAQWHE</sequence>
<proteinExistence type="inferred from homology"/>
<dbReference type="AlphaFoldDB" id="A0A139H676"/>
<dbReference type="InterPro" id="IPR036291">
    <property type="entry name" value="NAD(P)-bd_dom_sf"/>
</dbReference>
<dbReference type="EMBL" id="LFZN01000130">
    <property type="protein sequence ID" value="KXS97868.1"/>
    <property type="molecule type" value="Genomic_DNA"/>
</dbReference>
<protein>
    <recommendedName>
        <fullName evidence="7">Carbonyl reductase</fullName>
    </recommendedName>
</protein>
<dbReference type="InterPro" id="IPR002347">
    <property type="entry name" value="SDR_fam"/>
</dbReference>
<evidence type="ECO:0000256" key="1">
    <source>
        <dbReference type="ARBA" id="ARBA00006484"/>
    </source>
</evidence>
<dbReference type="InterPro" id="IPR020904">
    <property type="entry name" value="Sc_DH/Rdtase_CS"/>
</dbReference>
<evidence type="ECO:0000256" key="2">
    <source>
        <dbReference type="ARBA" id="ARBA00022857"/>
    </source>
</evidence>
<dbReference type="PANTHER" id="PTHR43963:SF6">
    <property type="entry name" value="CHAIN DEHYDROGENASE FAMILY PROTEIN, PUTATIVE (AFU_ORTHOLOGUE AFUA_3G15350)-RELATED"/>
    <property type="match status" value="1"/>
</dbReference>
<evidence type="ECO:0000256" key="4">
    <source>
        <dbReference type="RuleBase" id="RU000363"/>
    </source>
</evidence>
<evidence type="ECO:0000313" key="5">
    <source>
        <dbReference type="EMBL" id="KXS97868.1"/>
    </source>
</evidence>
<keyword evidence="2" id="KW-0521">NADP</keyword>
<dbReference type="Proteomes" id="UP000070133">
    <property type="component" value="Unassembled WGS sequence"/>
</dbReference>
<keyword evidence="3" id="KW-0560">Oxidoreductase</keyword>
<dbReference type="GO" id="GO:0016491">
    <property type="term" value="F:oxidoreductase activity"/>
    <property type="evidence" value="ECO:0007669"/>
    <property type="project" value="UniProtKB-KW"/>
</dbReference>
<name>A0A139H676_9PEZI</name>
<organism evidence="5 6">
    <name type="scientific">Pseudocercospora eumusae</name>
    <dbReference type="NCBI Taxonomy" id="321146"/>
    <lineage>
        <taxon>Eukaryota</taxon>
        <taxon>Fungi</taxon>
        <taxon>Dikarya</taxon>
        <taxon>Ascomycota</taxon>
        <taxon>Pezizomycotina</taxon>
        <taxon>Dothideomycetes</taxon>
        <taxon>Dothideomycetidae</taxon>
        <taxon>Mycosphaerellales</taxon>
        <taxon>Mycosphaerellaceae</taxon>
        <taxon>Pseudocercospora</taxon>
    </lineage>
</organism>
<evidence type="ECO:0000256" key="3">
    <source>
        <dbReference type="ARBA" id="ARBA00023002"/>
    </source>
</evidence>